<dbReference type="InterPro" id="IPR016032">
    <property type="entry name" value="Sig_transdc_resp-reg_C-effctor"/>
</dbReference>
<dbReference type="EMBL" id="BJXA01000091">
    <property type="protein sequence ID" value="GEM43256.1"/>
    <property type="molecule type" value="Genomic_DNA"/>
</dbReference>
<evidence type="ECO:0000256" key="4">
    <source>
        <dbReference type="ARBA" id="ARBA00023163"/>
    </source>
</evidence>
<keyword evidence="4" id="KW-0804">Transcription</keyword>
<dbReference type="GO" id="GO:0006355">
    <property type="term" value="P:regulation of DNA-templated transcription"/>
    <property type="evidence" value="ECO:0007669"/>
    <property type="project" value="InterPro"/>
</dbReference>
<dbReference type="AlphaFoldDB" id="A0A511MT75"/>
<protein>
    <submittedName>
        <fullName evidence="9">DNA-binding response regulator</fullName>
    </submittedName>
</protein>
<dbReference type="CDD" id="cd17535">
    <property type="entry name" value="REC_NarL-like"/>
    <property type="match status" value="1"/>
</dbReference>
<dbReference type="CDD" id="cd06170">
    <property type="entry name" value="LuxR_C_like"/>
    <property type="match status" value="1"/>
</dbReference>
<dbReference type="PANTHER" id="PTHR43214">
    <property type="entry name" value="TWO-COMPONENT RESPONSE REGULATOR"/>
    <property type="match status" value="1"/>
</dbReference>
<accession>A0A511MT75</accession>
<evidence type="ECO:0000313" key="9">
    <source>
        <dbReference type="EMBL" id="GEM43256.1"/>
    </source>
</evidence>
<dbReference type="PROSITE" id="PS00622">
    <property type="entry name" value="HTH_LUXR_1"/>
    <property type="match status" value="1"/>
</dbReference>
<dbReference type="Proteomes" id="UP000321424">
    <property type="component" value="Unassembled WGS sequence"/>
</dbReference>
<dbReference type="SUPFAM" id="SSF46894">
    <property type="entry name" value="C-terminal effector domain of the bipartite response regulators"/>
    <property type="match status" value="1"/>
</dbReference>
<evidence type="ECO:0000256" key="1">
    <source>
        <dbReference type="ARBA" id="ARBA00022553"/>
    </source>
</evidence>
<feature type="chain" id="PRO_5021756599" evidence="6">
    <location>
        <begin position="34"/>
        <end position="267"/>
    </location>
</feature>
<proteinExistence type="predicted"/>
<evidence type="ECO:0000259" key="7">
    <source>
        <dbReference type="PROSITE" id="PS50043"/>
    </source>
</evidence>
<dbReference type="PRINTS" id="PR00038">
    <property type="entry name" value="HTHLUXR"/>
</dbReference>
<name>A0A511MT75_9NOCA</name>
<feature type="signal peptide" evidence="6">
    <location>
        <begin position="1"/>
        <end position="33"/>
    </location>
</feature>
<dbReference type="InterPro" id="IPR011006">
    <property type="entry name" value="CheY-like_superfamily"/>
</dbReference>
<keyword evidence="3 9" id="KW-0238">DNA-binding</keyword>
<dbReference type="InterPro" id="IPR000792">
    <property type="entry name" value="Tscrpt_reg_LuxR_C"/>
</dbReference>
<keyword evidence="6" id="KW-0732">Signal</keyword>
<sequence length="267" mass="28471">MVANRSTHPLLRVVSTLILAITAMTLSVATAHADTRSADYAVNLRPGDAGPTRGQTISVLLADGQLLFRMGMQAAIAGQPDMTCVAEVSDGLAAVREIQRLRPDVAFIDLDLPGLADAGPIDTATTRILALATEHTDENLYRALHLGATGFLARSGPVNDLLAAIRTAVHGAALIDPVLTRQLITRLSAGIEPFPATPEVETLTPREHQVLRFIAKGYTNPEIARALGIGNQTVKTHVSHVLTKLGVRDRIHAAVYAHTRRIGSIET</sequence>
<keyword evidence="1 5" id="KW-0597">Phosphoprotein</keyword>
<evidence type="ECO:0000259" key="8">
    <source>
        <dbReference type="PROSITE" id="PS50110"/>
    </source>
</evidence>
<dbReference type="Gene3D" id="3.40.50.2300">
    <property type="match status" value="1"/>
</dbReference>
<organism evidence="9 10">
    <name type="scientific">Nocardia ninae NBRC 108245</name>
    <dbReference type="NCBI Taxonomy" id="1210091"/>
    <lineage>
        <taxon>Bacteria</taxon>
        <taxon>Bacillati</taxon>
        <taxon>Actinomycetota</taxon>
        <taxon>Actinomycetes</taxon>
        <taxon>Mycobacteriales</taxon>
        <taxon>Nocardiaceae</taxon>
        <taxon>Nocardia</taxon>
    </lineage>
</organism>
<comment type="caution">
    <text evidence="9">The sequence shown here is derived from an EMBL/GenBank/DDBJ whole genome shotgun (WGS) entry which is preliminary data.</text>
</comment>
<evidence type="ECO:0000256" key="3">
    <source>
        <dbReference type="ARBA" id="ARBA00023125"/>
    </source>
</evidence>
<feature type="modified residue" description="4-aspartylphosphate" evidence="5">
    <location>
        <position position="109"/>
    </location>
</feature>
<dbReference type="RefSeq" id="WP_246181318.1">
    <property type="nucleotide sequence ID" value="NZ_BJXA01000091.1"/>
</dbReference>
<evidence type="ECO:0000313" key="10">
    <source>
        <dbReference type="Proteomes" id="UP000321424"/>
    </source>
</evidence>
<dbReference type="SMART" id="SM00448">
    <property type="entry name" value="REC"/>
    <property type="match status" value="1"/>
</dbReference>
<dbReference type="Pfam" id="PF00196">
    <property type="entry name" value="GerE"/>
    <property type="match status" value="1"/>
</dbReference>
<reference evidence="9 10" key="1">
    <citation type="submission" date="2019-07" db="EMBL/GenBank/DDBJ databases">
        <title>Whole genome shotgun sequence of Nocardia ninae NBRC 108245.</title>
        <authorList>
            <person name="Hosoyama A."/>
            <person name="Uohara A."/>
            <person name="Ohji S."/>
            <person name="Ichikawa N."/>
        </authorList>
    </citation>
    <scope>NUCLEOTIDE SEQUENCE [LARGE SCALE GENOMIC DNA]</scope>
    <source>
        <strain evidence="9 10">NBRC 108245</strain>
    </source>
</reference>
<feature type="domain" description="HTH luxR-type" evidence="7">
    <location>
        <begin position="196"/>
        <end position="261"/>
    </location>
</feature>
<dbReference type="PROSITE" id="PS50043">
    <property type="entry name" value="HTH_LUXR_2"/>
    <property type="match status" value="1"/>
</dbReference>
<dbReference type="SUPFAM" id="SSF52172">
    <property type="entry name" value="CheY-like"/>
    <property type="match status" value="1"/>
</dbReference>
<dbReference type="GO" id="GO:0000160">
    <property type="term" value="P:phosphorelay signal transduction system"/>
    <property type="evidence" value="ECO:0007669"/>
    <property type="project" value="InterPro"/>
</dbReference>
<evidence type="ECO:0000256" key="6">
    <source>
        <dbReference type="SAM" id="SignalP"/>
    </source>
</evidence>
<keyword evidence="2" id="KW-0805">Transcription regulation</keyword>
<dbReference type="InterPro" id="IPR039420">
    <property type="entry name" value="WalR-like"/>
</dbReference>
<dbReference type="Pfam" id="PF00072">
    <property type="entry name" value="Response_reg"/>
    <property type="match status" value="1"/>
</dbReference>
<evidence type="ECO:0000256" key="2">
    <source>
        <dbReference type="ARBA" id="ARBA00023015"/>
    </source>
</evidence>
<dbReference type="SMART" id="SM00421">
    <property type="entry name" value="HTH_LUXR"/>
    <property type="match status" value="1"/>
</dbReference>
<gene>
    <name evidence="9" type="ORF">NN4_77750</name>
</gene>
<dbReference type="PANTHER" id="PTHR43214:SF24">
    <property type="entry name" value="TRANSCRIPTIONAL REGULATORY PROTEIN NARL-RELATED"/>
    <property type="match status" value="1"/>
</dbReference>
<feature type="domain" description="Response regulatory" evidence="8">
    <location>
        <begin position="58"/>
        <end position="169"/>
    </location>
</feature>
<dbReference type="InterPro" id="IPR058245">
    <property type="entry name" value="NreC/VraR/RcsB-like_REC"/>
</dbReference>
<evidence type="ECO:0000256" key="5">
    <source>
        <dbReference type="PROSITE-ProRule" id="PRU00169"/>
    </source>
</evidence>
<dbReference type="GO" id="GO:0003677">
    <property type="term" value="F:DNA binding"/>
    <property type="evidence" value="ECO:0007669"/>
    <property type="project" value="UniProtKB-KW"/>
</dbReference>
<keyword evidence="10" id="KW-1185">Reference proteome</keyword>
<dbReference type="InterPro" id="IPR001789">
    <property type="entry name" value="Sig_transdc_resp-reg_receiver"/>
</dbReference>
<dbReference type="PROSITE" id="PS50110">
    <property type="entry name" value="RESPONSE_REGULATORY"/>
    <property type="match status" value="1"/>
</dbReference>